<proteinExistence type="predicted"/>
<evidence type="ECO:0000313" key="6">
    <source>
        <dbReference type="EMBL" id="GAF87198.1"/>
    </source>
</evidence>
<evidence type="ECO:0000256" key="3">
    <source>
        <dbReference type="ARBA" id="ARBA00023163"/>
    </source>
</evidence>
<dbReference type="PANTHER" id="PTHR33164:SF44">
    <property type="entry name" value="TRANSCRIPTIONAL REGULATORY PROTEIN"/>
    <property type="match status" value="1"/>
</dbReference>
<evidence type="ECO:0000259" key="5">
    <source>
        <dbReference type="PROSITE" id="PS50995"/>
    </source>
</evidence>
<name>X0T155_9ZZZZ</name>
<comment type="caution">
    <text evidence="6">The sequence shown here is derived from an EMBL/GenBank/DDBJ whole genome shotgun (WGS) entry which is preliminary data.</text>
</comment>
<dbReference type="GO" id="GO:0003677">
    <property type="term" value="F:DNA binding"/>
    <property type="evidence" value="ECO:0007669"/>
    <property type="project" value="UniProtKB-KW"/>
</dbReference>
<dbReference type="SMART" id="SM00347">
    <property type="entry name" value="HTH_MARR"/>
    <property type="match status" value="1"/>
</dbReference>
<dbReference type="PROSITE" id="PS01117">
    <property type="entry name" value="HTH_MARR_1"/>
    <property type="match status" value="1"/>
</dbReference>
<dbReference type="InterPro" id="IPR000835">
    <property type="entry name" value="HTH_MarR-typ"/>
</dbReference>
<accession>X0T155</accession>
<dbReference type="Pfam" id="PF12802">
    <property type="entry name" value="MarR_2"/>
    <property type="match status" value="1"/>
</dbReference>
<keyword evidence="3" id="KW-0804">Transcription</keyword>
<dbReference type="PROSITE" id="PS50995">
    <property type="entry name" value="HTH_MARR_2"/>
    <property type="match status" value="1"/>
</dbReference>
<protein>
    <recommendedName>
        <fullName evidence="5">HTH marR-type domain-containing protein</fullName>
    </recommendedName>
</protein>
<reference evidence="6" key="1">
    <citation type="journal article" date="2014" name="Front. Microbiol.">
        <title>High frequency of phylogenetically diverse reductive dehalogenase-homologous genes in deep subseafloor sedimentary metagenomes.</title>
        <authorList>
            <person name="Kawai M."/>
            <person name="Futagami T."/>
            <person name="Toyoda A."/>
            <person name="Takaki Y."/>
            <person name="Nishi S."/>
            <person name="Hori S."/>
            <person name="Arai W."/>
            <person name="Tsubouchi T."/>
            <person name="Morono Y."/>
            <person name="Uchiyama I."/>
            <person name="Ito T."/>
            <person name="Fujiyama A."/>
            <person name="Inagaki F."/>
            <person name="Takami H."/>
        </authorList>
    </citation>
    <scope>NUCLEOTIDE SEQUENCE</scope>
    <source>
        <strain evidence="6">Expedition CK06-06</strain>
    </source>
</reference>
<keyword evidence="2" id="KW-0238">DNA-binding</keyword>
<dbReference type="InterPro" id="IPR036390">
    <property type="entry name" value="WH_DNA-bd_sf"/>
</dbReference>
<keyword evidence="1" id="KW-0805">Transcription regulation</keyword>
<dbReference type="PANTHER" id="PTHR33164">
    <property type="entry name" value="TRANSCRIPTIONAL REGULATOR, MARR FAMILY"/>
    <property type="match status" value="1"/>
</dbReference>
<dbReference type="GO" id="GO:0003700">
    <property type="term" value="F:DNA-binding transcription factor activity"/>
    <property type="evidence" value="ECO:0007669"/>
    <property type="project" value="InterPro"/>
</dbReference>
<evidence type="ECO:0000256" key="1">
    <source>
        <dbReference type="ARBA" id="ARBA00023015"/>
    </source>
</evidence>
<dbReference type="SUPFAM" id="SSF46785">
    <property type="entry name" value="Winged helix' DNA-binding domain"/>
    <property type="match status" value="1"/>
</dbReference>
<gene>
    <name evidence="6" type="ORF">S01H1_25071</name>
</gene>
<feature type="domain" description="HTH marR-type" evidence="5">
    <location>
        <begin position="42"/>
        <end position="177"/>
    </location>
</feature>
<dbReference type="InterPro" id="IPR036388">
    <property type="entry name" value="WH-like_DNA-bd_sf"/>
</dbReference>
<feature type="non-terminal residue" evidence="6">
    <location>
        <position position="1"/>
    </location>
</feature>
<feature type="region of interest" description="Disordered" evidence="4">
    <location>
        <begin position="1"/>
        <end position="38"/>
    </location>
</feature>
<dbReference type="EMBL" id="BARS01015108">
    <property type="protein sequence ID" value="GAF87198.1"/>
    <property type="molecule type" value="Genomic_DNA"/>
</dbReference>
<sequence>AKYVNMTDISSQGVSDRHKLRSNGSGPNTNGARQDAPNPCHREELVAYAELLFFAYRDFTSDPDAALEQYGFGRAHHRVLHFVHRHPGLRVANLLDILKITKQSLARVLKQLIDKGFVLQKAGNADRRERRLFVTAKGGRLIEKLTSLQVKRIEEALATAGPGARQFTRRFLFAMISQSDRDRVETLIKLPPGTNSDDSSEGGK</sequence>
<feature type="compositionally biased region" description="Polar residues" evidence="4">
    <location>
        <begin position="22"/>
        <end position="32"/>
    </location>
</feature>
<evidence type="ECO:0000256" key="4">
    <source>
        <dbReference type="SAM" id="MobiDB-lite"/>
    </source>
</evidence>
<dbReference type="InterPro" id="IPR023187">
    <property type="entry name" value="Tscrpt_reg_MarR-type_CS"/>
</dbReference>
<dbReference type="Gene3D" id="1.10.10.10">
    <property type="entry name" value="Winged helix-like DNA-binding domain superfamily/Winged helix DNA-binding domain"/>
    <property type="match status" value="1"/>
</dbReference>
<evidence type="ECO:0000256" key="2">
    <source>
        <dbReference type="ARBA" id="ARBA00023125"/>
    </source>
</evidence>
<organism evidence="6">
    <name type="scientific">marine sediment metagenome</name>
    <dbReference type="NCBI Taxonomy" id="412755"/>
    <lineage>
        <taxon>unclassified sequences</taxon>
        <taxon>metagenomes</taxon>
        <taxon>ecological metagenomes</taxon>
    </lineage>
</organism>
<dbReference type="GO" id="GO:0006950">
    <property type="term" value="P:response to stress"/>
    <property type="evidence" value="ECO:0007669"/>
    <property type="project" value="TreeGrafter"/>
</dbReference>
<dbReference type="InterPro" id="IPR039422">
    <property type="entry name" value="MarR/SlyA-like"/>
</dbReference>
<dbReference type="AlphaFoldDB" id="X0T155"/>